<evidence type="ECO:0008006" key="4">
    <source>
        <dbReference type="Google" id="ProtNLM"/>
    </source>
</evidence>
<accession>A0ABT8YDK9</accession>
<organism evidence="2 3">
    <name type="scientific">Sphingomonas natans</name>
    <dbReference type="NCBI Taxonomy" id="3063330"/>
    <lineage>
        <taxon>Bacteria</taxon>
        <taxon>Pseudomonadati</taxon>
        <taxon>Pseudomonadota</taxon>
        <taxon>Alphaproteobacteria</taxon>
        <taxon>Sphingomonadales</taxon>
        <taxon>Sphingomonadaceae</taxon>
        <taxon>Sphingomonas</taxon>
    </lineage>
</organism>
<feature type="transmembrane region" description="Helical" evidence="1">
    <location>
        <begin position="81"/>
        <end position="103"/>
    </location>
</feature>
<evidence type="ECO:0000256" key="1">
    <source>
        <dbReference type="SAM" id="Phobius"/>
    </source>
</evidence>
<keyword evidence="1" id="KW-0472">Membrane</keyword>
<evidence type="ECO:0000313" key="2">
    <source>
        <dbReference type="EMBL" id="MDO6416461.1"/>
    </source>
</evidence>
<keyword evidence="1" id="KW-0812">Transmembrane</keyword>
<protein>
    <recommendedName>
        <fullName evidence="4">ATPase</fullName>
    </recommendedName>
</protein>
<keyword evidence="1" id="KW-1133">Transmembrane helix</keyword>
<evidence type="ECO:0000313" key="3">
    <source>
        <dbReference type="Proteomes" id="UP001169764"/>
    </source>
</evidence>
<name>A0ABT8YDK9_9SPHN</name>
<feature type="transmembrane region" description="Helical" evidence="1">
    <location>
        <begin position="46"/>
        <end position="69"/>
    </location>
</feature>
<dbReference type="RefSeq" id="WP_303546011.1">
    <property type="nucleotide sequence ID" value="NZ_JAUOTP010000010.1"/>
</dbReference>
<sequence length="819" mass="86523">MAGGASWRQTPIEETEEVQAALPLGDSDWLGEAAIEPERPRRWKEAVLVGAMLLLAAAWIAVLVMMVAATLPTGGLGASRAAAWIGVGSGPLTLIALLALVMLRTGRAEATRYARSARELRIESLRLAELLTLVDRRIVTARQGLAKHGADLVRMGEETSERLGRAGEALRGDAAVVADVAARLDDATATARTDLGVMMSDLPTLATQAGTLGDHLRAIGQDAEARSDALLANLTAIELQARTADQSSVAAARRLAIELERIEGSAAAADRRILEAASKLGDAADSALANAAGALDQVRRGVSEQGNALSAIVAQARDMLGRSGDESARALALRLDQLGARIEETSHRIAQHEAAARGLLGHLDQALGSVEGRFEQLGDKGAEQVADLAETLAMLADHGEKIGSLLGRSGDNAETALGHIIALRQQASSANETLDRELPETLARLRAQADDAITMLQAARPRADDLVRTAEDLQGKLAESSALIDIGGERLQRFATQADAKVAGLRDGIAAMAEAGDDRIATFAHRADEKIASVRDQIAALDVFSDERMARLAAQADEKLAAMRDQVASFEGLVARTDREIAALTEGASVKLVDALLRVRETAAQAATHARETLAGAIPEAAQQLASASAEAMAKALDGVGQAEIGKVEAASAKATEAATASSERLTRQLVTLTETTRAVEARIAEHQAAASATDEQGFARQVSLLIEALNSTAIDVAKIFSNEPTDAEWGAYLKGDRGVFTRRAVRLIESGDAKAIIARYNDDGEFRAQVNRYVHDFEAMLRRVLAVREGAAMGVTLLSSDMGKLYVALAQAIERLRR</sequence>
<gene>
    <name evidence="2" type="ORF">Q4F19_18905</name>
</gene>
<dbReference type="EMBL" id="JAUOTP010000010">
    <property type="protein sequence ID" value="MDO6416461.1"/>
    <property type="molecule type" value="Genomic_DNA"/>
</dbReference>
<proteinExistence type="predicted"/>
<reference evidence="2" key="1">
    <citation type="submission" date="2023-07" db="EMBL/GenBank/DDBJ databases">
        <authorList>
            <person name="Kim M."/>
        </authorList>
    </citation>
    <scope>NUCLEOTIDE SEQUENCE</scope>
    <source>
        <strain evidence="2">BIUV-7</strain>
    </source>
</reference>
<keyword evidence="3" id="KW-1185">Reference proteome</keyword>
<comment type="caution">
    <text evidence="2">The sequence shown here is derived from an EMBL/GenBank/DDBJ whole genome shotgun (WGS) entry which is preliminary data.</text>
</comment>
<dbReference type="Proteomes" id="UP001169764">
    <property type="component" value="Unassembled WGS sequence"/>
</dbReference>